<dbReference type="Pfam" id="PF04548">
    <property type="entry name" value="AIG1"/>
    <property type="match status" value="3"/>
</dbReference>
<dbReference type="PANTHER" id="PTHR10903">
    <property type="entry name" value="GTPASE, IMAP FAMILY MEMBER-RELATED"/>
    <property type="match status" value="1"/>
</dbReference>
<evidence type="ECO:0000259" key="16">
    <source>
        <dbReference type="PROSITE" id="PS51720"/>
    </source>
</evidence>
<keyword evidence="10" id="KW-0333">Golgi apparatus</keyword>
<comment type="function">
    <text evidence="13">Exerts an anti-apoptotic effect in the immune system and is involved in responses to infections.</text>
</comment>
<dbReference type="PROSITE" id="PS51257">
    <property type="entry name" value="PROKAR_LIPOPROTEIN"/>
    <property type="match status" value="1"/>
</dbReference>
<dbReference type="Ensembl" id="ENSMGAT00000001099.3">
    <property type="protein sequence ID" value="ENSMGAP00000000459.3"/>
    <property type="gene ID" value="ENSMGAG00000001668.3"/>
</dbReference>
<evidence type="ECO:0000313" key="18">
    <source>
        <dbReference type="Proteomes" id="UP000001645"/>
    </source>
</evidence>
<dbReference type="PROSITE" id="PS51720">
    <property type="entry name" value="G_AIG1"/>
    <property type="match status" value="3"/>
</dbReference>
<feature type="domain" description="AIG1-type G" evidence="16">
    <location>
        <begin position="272"/>
        <end position="474"/>
    </location>
</feature>
<evidence type="ECO:0000256" key="7">
    <source>
        <dbReference type="ARBA" id="ARBA00022737"/>
    </source>
</evidence>
<sequence>MARGHLSSWPRSLRGEQGCPGTAGLTLVSACSTGSQLGILLVGKTGSGKSATGNTILGKKAFESTVSLCSITLDYEKAESDFQRRPIVVVDTPGLFNTRGVTLQETAEKIGNALRNFYGGVHAIVLVMQLSQVTEECKQVAEWVTKIFHAEAHRYTILLFTRAEDLQKPEDLKGLIEDNKFLKELAAKCGNRYIGFSNRATGEARDRQVAKLINMIDAMKVKPGDPYNCIYSVISALSRHPGGAQGCSMPPPWAMGQLRCGQLWSSATCDPRSKLSIILVGKTGSGKSATGNTILGREAFTSALSAQSVTQQYEKEEGFFSGRSVEVVDTPGFFDTKKVNEITAGMIKNAFKKLYAGVHAIILVMQLGQVTKEEKEVAQWVTKIFHTKAQNYTILLFTRAEQLEHPEDLKGFIEGSPYLKELAAKCGNRYIGFSNRATGEARDRQVAKLINMIDAMVEKNCSAPYTRTQWSQLGILLVGKTGSGKSATGNTILGTEAFHSTLSAQSVTQEYEKAEGLCAGRPIEVVDTPGLFDTREANEKTAEKIKNAFQYLYAGVHAIILVMQLGRVTEEEKEVAQWVTTVFNTEGGRCAILLFTQAEQLENPEDVKGFIAGIPFLKGLAAKCGNRYIGFSNRATGEARDRQVAELIDMIDAMVEQNGDAPRHTQQMLLKGLPNVVEKPCAVL</sequence>
<dbReference type="FunFam" id="3.40.50.300:FF:000536">
    <property type="entry name" value="GTPase IMAP family member 8"/>
    <property type="match status" value="3"/>
</dbReference>
<evidence type="ECO:0000256" key="8">
    <source>
        <dbReference type="ARBA" id="ARBA00022741"/>
    </source>
</evidence>
<keyword evidence="6" id="KW-0963">Cytoplasm</keyword>
<dbReference type="PANTHER" id="PTHR10903:SF170">
    <property type="entry name" value="GTPASE IMAP FAMILY MEMBER 7"/>
    <property type="match status" value="1"/>
</dbReference>
<accession>H9H056</accession>
<evidence type="ECO:0000256" key="6">
    <source>
        <dbReference type="ARBA" id="ARBA00022490"/>
    </source>
</evidence>
<dbReference type="GO" id="GO:0005829">
    <property type="term" value="C:cytosol"/>
    <property type="evidence" value="ECO:0007669"/>
    <property type="project" value="UniProtKB-SubCell"/>
</dbReference>
<keyword evidence="18" id="KW-1185">Reference proteome</keyword>
<keyword evidence="7" id="KW-0677">Repeat</keyword>
<feature type="domain" description="AIG1-type G" evidence="16">
    <location>
        <begin position="475"/>
        <end position="673"/>
    </location>
</feature>
<dbReference type="InParanoid" id="H9H056"/>
<comment type="similarity">
    <text evidence="5">Belongs to the TRAFAC class TrmE-Era-EngA-EngB-Septin-like GTPase superfamily. AIG1/Toc34/Toc159-like paraseptin GTPase family. IAN subfamily.</text>
</comment>
<dbReference type="HOGENOM" id="CLU_010468_5_1_1"/>
<keyword evidence="12" id="KW-0342">GTP-binding</keyword>
<evidence type="ECO:0000256" key="11">
    <source>
        <dbReference type="ARBA" id="ARBA00023128"/>
    </source>
</evidence>
<evidence type="ECO:0000256" key="5">
    <source>
        <dbReference type="ARBA" id="ARBA00008535"/>
    </source>
</evidence>
<dbReference type="GO" id="GO:0005794">
    <property type="term" value="C:Golgi apparatus"/>
    <property type="evidence" value="ECO:0007669"/>
    <property type="project" value="UniProtKB-SubCell"/>
</dbReference>
<proteinExistence type="inferred from homology"/>
<feature type="domain" description="AIG1-type G" evidence="16">
    <location>
        <begin position="34"/>
        <end position="236"/>
    </location>
</feature>
<evidence type="ECO:0000256" key="14">
    <source>
        <dbReference type="ARBA" id="ARBA00073539"/>
    </source>
</evidence>
<dbReference type="Bgee" id="ENSMGAG00000001668">
    <property type="expression patterns" value="Expressed in jejunum and 11 other cell types or tissues"/>
</dbReference>
<evidence type="ECO:0000313" key="17">
    <source>
        <dbReference type="Ensembl" id="ENSMGAP00000000459.3"/>
    </source>
</evidence>
<keyword evidence="11" id="KW-0496">Mitochondrion</keyword>
<dbReference type="GeneTree" id="ENSGT00940000159509"/>
<keyword evidence="8" id="KW-0547">Nucleotide-binding</keyword>
<evidence type="ECO:0000256" key="2">
    <source>
        <dbReference type="ARBA" id="ARBA00004240"/>
    </source>
</evidence>
<name>H9H056_MELGA</name>
<dbReference type="AlphaFoldDB" id="H9H056"/>
<dbReference type="InterPro" id="IPR045058">
    <property type="entry name" value="GIMA/IAN/Toc"/>
</dbReference>
<dbReference type="GO" id="GO:0005739">
    <property type="term" value="C:mitochondrion"/>
    <property type="evidence" value="ECO:0007669"/>
    <property type="project" value="UniProtKB-SubCell"/>
</dbReference>
<dbReference type="GO" id="GO:0005525">
    <property type="term" value="F:GTP binding"/>
    <property type="evidence" value="ECO:0007669"/>
    <property type="project" value="UniProtKB-KW"/>
</dbReference>
<organism evidence="17 18">
    <name type="scientific">Meleagris gallopavo</name>
    <name type="common">Wild turkey</name>
    <dbReference type="NCBI Taxonomy" id="9103"/>
    <lineage>
        <taxon>Eukaryota</taxon>
        <taxon>Metazoa</taxon>
        <taxon>Chordata</taxon>
        <taxon>Craniata</taxon>
        <taxon>Vertebrata</taxon>
        <taxon>Euteleostomi</taxon>
        <taxon>Archelosauria</taxon>
        <taxon>Archosauria</taxon>
        <taxon>Dinosauria</taxon>
        <taxon>Saurischia</taxon>
        <taxon>Theropoda</taxon>
        <taxon>Coelurosauria</taxon>
        <taxon>Aves</taxon>
        <taxon>Neognathae</taxon>
        <taxon>Galloanserae</taxon>
        <taxon>Galliformes</taxon>
        <taxon>Phasianidae</taxon>
        <taxon>Meleagridinae</taxon>
        <taxon>Meleagris</taxon>
    </lineage>
</organism>
<comment type="subcellular location">
    <subcellularLocation>
        <location evidence="3">Cytoplasm</location>
        <location evidence="3">Cytosol</location>
    </subcellularLocation>
    <subcellularLocation>
        <location evidence="2">Endoplasmic reticulum</location>
    </subcellularLocation>
    <subcellularLocation>
        <location evidence="4">Golgi apparatus</location>
    </subcellularLocation>
    <subcellularLocation>
        <location evidence="1">Mitochondrion</location>
    </subcellularLocation>
</comment>
<dbReference type="InterPro" id="IPR006703">
    <property type="entry name" value="G_AIG1"/>
</dbReference>
<dbReference type="SUPFAM" id="SSF52540">
    <property type="entry name" value="P-loop containing nucleoside triphosphate hydrolases"/>
    <property type="match status" value="3"/>
</dbReference>
<protein>
    <recommendedName>
        <fullName evidence="14">GTPase IMAP family member 8</fullName>
    </recommendedName>
    <alternativeName>
        <fullName evidence="15">Immune-associated nucleotide-binding protein 9</fullName>
    </alternativeName>
</protein>
<reference evidence="17" key="2">
    <citation type="submission" date="2025-08" db="UniProtKB">
        <authorList>
            <consortium name="Ensembl"/>
        </authorList>
    </citation>
    <scope>IDENTIFICATION</scope>
</reference>
<reference evidence="17 18" key="1">
    <citation type="journal article" date="2010" name="PLoS Biol.">
        <title>Multi-platform next-generation sequencing of the domestic turkey (Meleagris gallopavo): genome assembly and analysis.</title>
        <authorList>
            <person name="Dalloul R.A."/>
            <person name="Long J.A."/>
            <person name="Zimin A.V."/>
            <person name="Aslam L."/>
            <person name="Beal K."/>
            <person name="Blomberg L.A."/>
            <person name="Bouffard P."/>
            <person name="Burt D.W."/>
            <person name="Crasta O."/>
            <person name="Crooijmans R.P."/>
            <person name="Cooper K."/>
            <person name="Coulombe R.A."/>
            <person name="De S."/>
            <person name="Delany M.E."/>
            <person name="Dodgson J.B."/>
            <person name="Dong J.J."/>
            <person name="Evans C."/>
            <person name="Frederickson K.M."/>
            <person name="Flicek P."/>
            <person name="Florea L."/>
            <person name="Folkerts O."/>
            <person name="Groenen M.A."/>
            <person name="Harkins T.T."/>
            <person name="Herrero J."/>
            <person name="Hoffmann S."/>
            <person name="Megens H.J."/>
            <person name="Jiang A."/>
            <person name="de Jong P."/>
            <person name="Kaiser P."/>
            <person name="Kim H."/>
            <person name="Kim K.W."/>
            <person name="Kim S."/>
            <person name="Langenberger D."/>
            <person name="Lee M.K."/>
            <person name="Lee T."/>
            <person name="Mane S."/>
            <person name="Marcais G."/>
            <person name="Marz M."/>
            <person name="McElroy A.P."/>
            <person name="Modise T."/>
            <person name="Nefedov M."/>
            <person name="Notredame C."/>
            <person name="Paton I.R."/>
            <person name="Payne W.S."/>
            <person name="Pertea G."/>
            <person name="Prickett D."/>
            <person name="Puiu D."/>
            <person name="Qioa D."/>
            <person name="Raineri E."/>
            <person name="Ruffier M."/>
            <person name="Salzberg S.L."/>
            <person name="Schatz M.C."/>
            <person name="Scheuring C."/>
            <person name="Schmidt C.J."/>
            <person name="Schroeder S."/>
            <person name="Searle S.M."/>
            <person name="Smith E.J."/>
            <person name="Smith J."/>
            <person name="Sonstegard T.S."/>
            <person name="Stadler P.F."/>
            <person name="Tafer H."/>
            <person name="Tu Z.J."/>
            <person name="Van Tassell C.P."/>
            <person name="Vilella A.J."/>
            <person name="Williams K.P."/>
            <person name="Yorke J.A."/>
            <person name="Zhang L."/>
            <person name="Zhang H.B."/>
            <person name="Zhang X."/>
            <person name="Zhang Y."/>
            <person name="Reed K.M."/>
        </authorList>
    </citation>
    <scope>NUCLEOTIDE SEQUENCE [LARGE SCALE GENOMIC DNA]</scope>
</reference>
<evidence type="ECO:0000256" key="1">
    <source>
        <dbReference type="ARBA" id="ARBA00004173"/>
    </source>
</evidence>
<evidence type="ECO:0000256" key="13">
    <source>
        <dbReference type="ARBA" id="ARBA00056809"/>
    </source>
</evidence>
<dbReference type="Proteomes" id="UP000001645">
    <property type="component" value="Chromosome 29"/>
</dbReference>
<evidence type="ECO:0000256" key="4">
    <source>
        <dbReference type="ARBA" id="ARBA00004555"/>
    </source>
</evidence>
<evidence type="ECO:0000256" key="10">
    <source>
        <dbReference type="ARBA" id="ARBA00023034"/>
    </source>
</evidence>
<dbReference type="InterPro" id="IPR027417">
    <property type="entry name" value="P-loop_NTPase"/>
</dbReference>
<dbReference type="Gene3D" id="3.40.50.300">
    <property type="entry name" value="P-loop containing nucleotide triphosphate hydrolases"/>
    <property type="match status" value="3"/>
</dbReference>
<evidence type="ECO:0000256" key="9">
    <source>
        <dbReference type="ARBA" id="ARBA00022824"/>
    </source>
</evidence>
<keyword evidence="9" id="KW-0256">Endoplasmic reticulum</keyword>
<dbReference type="GO" id="GO:0005783">
    <property type="term" value="C:endoplasmic reticulum"/>
    <property type="evidence" value="ECO:0007669"/>
    <property type="project" value="UniProtKB-SubCell"/>
</dbReference>
<evidence type="ECO:0000256" key="12">
    <source>
        <dbReference type="ARBA" id="ARBA00023134"/>
    </source>
</evidence>
<evidence type="ECO:0000256" key="3">
    <source>
        <dbReference type="ARBA" id="ARBA00004514"/>
    </source>
</evidence>
<evidence type="ECO:0000256" key="15">
    <source>
        <dbReference type="ARBA" id="ARBA00077278"/>
    </source>
</evidence>
<reference evidence="17" key="3">
    <citation type="submission" date="2025-09" db="UniProtKB">
        <authorList>
            <consortium name="Ensembl"/>
        </authorList>
    </citation>
    <scope>IDENTIFICATION</scope>
</reference>